<dbReference type="Pfam" id="PF25876">
    <property type="entry name" value="HH_MFP_RND"/>
    <property type="match status" value="1"/>
</dbReference>
<proteinExistence type="inferred from homology"/>
<dbReference type="PANTHER" id="PTHR30469">
    <property type="entry name" value="MULTIDRUG RESISTANCE PROTEIN MDTA"/>
    <property type="match status" value="1"/>
</dbReference>
<keyword evidence="3" id="KW-1133">Transmembrane helix</keyword>
<dbReference type="EMBL" id="CP121196">
    <property type="protein sequence ID" value="XBH18514.1"/>
    <property type="molecule type" value="Genomic_DNA"/>
</dbReference>
<evidence type="ECO:0000256" key="2">
    <source>
        <dbReference type="SAM" id="MobiDB-lite"/>
    </source>
</evidence>
<dbReference type="RefSeq" id="WP_348263738.1">
    <property type="nucleotide sequence ID" value="NZ_CP121196.1"/>
</dbReference>
<dbReference type="InterPro" id="IPR058625">
    <property type="entry name" value="MdtA-like_BSH"/>
</dbReference>
<feature type="compositionally biased region" description="Basic and acidic residues" evidence="2">
    <location>
        <begin position="17"/>
        <end position="26"/>
    </location>
</feature>
<evidence type="ECO:0000259" key="4">
    <source>
        <dbReference type="Pfam" id="PF25876"/>
    </source>
</evidence>
<dbReference type="NCBIfam" id="TIGR01730">
    <property type="entry name" value="RND_mfp"/>
    <property type="match status" value="1"/>
</dbReference>
<dbReference type="Pfam" id="PF25917">
    <property type="entry name" value="BSH_RND"/>
    <property type="match status" value="1"/>
</dbReference>
<feature type="compositionally biased region" description="Polar residues" evidence="2">
    <location>
        <begin position="1"/>
        <end position="12"/>
    </location>
</feature>
<feature type="domain" description="Multidrug resistance protein MdtA-like alpha-helical hairpin" evidence="4">
    <location>
        <begin position="144"/>
        <end position="205"/>
    </location>
</feature>
<dbReference type="GO" id="GO:0015562">
    <property type="term" value="F:efflux transmembrane transporter activity"/>
    <property type="evidence" value="ECO:0007669"/>
    <property type="project" value="TreeGrafter"/>
</dbReference>
<dbReference type="InterPro" id="IPR058624">
    <property type="entry name" value="MdtA-like_HH"/>
</dbReference>
<keyword evidence="3" id="KW-0472">Membrane</keyword>
<dbReference type="Gene3D" id="2.40.420.20">
    <property type="match status" value="1"/>
</dbReference>
<evidence type="ECO:0000259" key="5">
    <source>
        <dbReference type="Pfam" id="PF25917"/>
    </source>
</evidence>
<evidence type="ECO:0000259" key="6">
    <source>
        <dbReference type="Pfam" id="PF25954"/>
    </source>
</evidence>
<gene>
    <name evidence="8" type="ORF">P8935_04060</name>
</gene>
<feature type="domain" description="CusB-like beta-barrel" evidence="6">
    <location>
        <begin position="256"/>
        <end position="328"/>
    </location>
</feature>
<feature type="domain" description="Multidrug resistance protein MdtA-like barrel-sandwich hybrid" evidence="5">
    <location>
        <begin position="108"/>
        <end position="243"/>
    </location>
</feature>
<evidence type="ECO:0000313" key="8">
    <source>
        <dbReference type="EMBL" id="XBH18514.1"/>
    </source>
</evidence>
<evidence type="ECO:0000256" key="1">
    <source>
        <dbReference type="ARBA" id="ARBA00009477"/>
    </source>
</evidence>
<organism evidence="8">
    <name type="scientific">Telmatobacter sp. DSM 110680</name>
    <dbReference type="NCBI Taxonomy" id="3036704"/>
    <lineage>
        <taxon>Bacteria</taxon>
        <taxon>Pseudomonadati</taxon>
        <taxon>Acidobacteriota</taxon>
        <taxon>Terriglobia</taxon>
        <taxon>Terriglobales</taxon>
        <taxon>Acidobacteriaceae</taxon>
        <taxon>Telmatobacter</taxon>
    </lineage>
</organism>
<accession>A0AAU7DKW1</accession>
<dbReference type="SUPFAM" id="SSF111369">
    <property type="entry name" value="HlyD-like secretion proteins"/>
    <property type="match status" value="1"/>
</dbReference>
<feature type="region of interest" description="Disordered" evidence="2">
    <location>
        <begin position="1"/>
        <end position="29"/>
    </location>
</feature>
<dbReference type="PANTHER" id="PTHR30469:SF37">
    <property type="entry name" value="RAGD PROTEIN"/>
    <property type="match status" value="1"/>
</dbReference>
<dbReference type="GO" id="GO:1990281">
    <property type="term" value="C:efflux pump complex"/>
    <property type="evidence" value="ECO:0007669"/>
    <property type="project" value="TreeGrafter"/>
</dbReference>
<sequence>MSNESNPNQKPAGNNKEIPHEGHDTQHAPAQKPIAPRLAITGLIIVLLVFAALGTFGVLSRIHHNNVLAKTTQEAAAPVVIALVPKAGASTDEFTLPGNVTAYTDSPIYARTSGYLTKWYYDIGSHVKKGALLAEIATPELDQQLTQAQADLGTAEANAKNAHSQAQRYQGLVQTNAVSQQDTETFTNQASATASAVKSAQANVDRLKELQSFEKVYAPFDGVVTARSIDTGQLIDTGAAKELFHLQALNTLRVYTNVPQLYTTNLKRGSKIDLTFPEYPAQNFQGTLVRTADAIDPSSRTLLVEIDVDNHKGELMPGSLAQVHFKAPTMHTFIVPASAIIFRRQGTQLGILGDDNIAHLVSVAIGQDDGATIQIVSGLKDGDRVIQDPPDSLIDGEKVSTQHPNAQGQQKQPGQGDK</sequence>
<dbReference type="Gene3D" id="2.40.30.170">
    <property type="match status" value="1"/>
</dbReference>
<protein>
    <submittedName>
        <fullName evidence="8">Efflux RND transporter periplasmic adaptor subunit</fullName>
    </submittedName>
</protein>
<comment type="similarity">
    <text evidence="1">Belongs to the membrane fusion protein (MFP) (TC 8.A.1) family.</text>
</comment>
<dbReference type="Pfam" id="PF25954">
    <property type="entry name" value="Beta-barrel_RND_2"/>
    <property type="match status" value="1"/>
</dbReference>
<feature type="transmembrane region" description="Helical" evidence="3">
    <location>
        <begin position="38"/>
        <end position="59"/>
    </location>
</feature>
<dbReference type="InterPro" id="IPR006143">
    <property type="entry name" value="RND_pump_MFP"/>
</dbReference>
<dbReference type="Pfam" id="PF25989">
    <property type="entry name" value="YknX_C"/>
    <property type="match status" value="1"/>
</dbReference>
<dbReference type="FunFam" id="2.40.30.170:FF:000010">
    <property type="entry name" value="Efflux RND transporter periplasmic adaptor subunit"/>
    <property type="match status" value="1"/>
</dbReference>
<dbReference type="Gene3D" id="1.10.287.470">
    <property type="entry name" value="Helix hairpin bin"/>
    <property type="match status" value="1"/>
</dbReference>
<feature type="domain" description="YknX-like C-terminal permuted SH3-like" evidence="7">
    <location>
        <begin position="335"/>
        <end position="400"/>
    </location>
</feature>
<feature type="region of interest" description="Disordered" evidence="2">
    <location>
        <begin position="382"/>
        <end position="418"/>
    </location>
</feature>
<dbReference type="InterPro" id="IPR058637">
    <property type="entry name" value="YknX-like_C"/>
</dbReference>
<dbReference type="InterPro" id="IPR058792">
    <property type="entry name" value="Beta-barrel_RND_2"/>
</dbReference>
<evidence type="ECO:0000259" key="7">
    <source>
        <dbReference type="Pfam" id="PF25989"/>
    </source>
</evidence>
<reference evidence="8" key="1">
    <citation type="submission" date="2023-03" db="EMBL/GenBank/DDBJ databases">
        <title>Edaphobacter sp.</title>
        <authorList>
            <person name="Huber K.J."/>
            <person name="Papendorf J."/>
            <person name="Pilke C."/>
            <person name="Bunk B."/>
            <person name="Sproeer C."/>
            <person name="Pester M."/>
        </authorList>
    </citation>
    <scope>NUCLEOTIDE SEQUENCE</scope>
    <source>
        <strain evidence="8">DSM 110680</strain>
    </source>
</reference>
<feature type="compositionally biased region" description="Low complexity" evidence="2">
    <location>
        <begin position="407"/>
        <end position="418"/>
    </location>
</feature>
<name>A0AAU7DKW1_9BACT</name>
<keyword evidence="3" id="KW-0812">Transmembrane</keyword>
<evidence type="ECO:0000256" key="3">
    <source>
        <dbReference type="SAM" id="Phobius"/>
    </source>
</evidence>
<dbReference type="Gene3D" id="2.40.50.100">
    <property type="match status" value="1"/>
</dbReference>
<dbReference type="AlphaFoldDB" id="A0AAU7DKW1"/>